<protein>
    <recommendedName>
        <fullName evidence="1">MoxR-vWA-beta-propeller ternary system domain-containing protein</fullName>
    </recommendedName>
</protein>
<dbReference type="RefSeq" id="WP_129463053.1">
    <property type="nucleotide sequence ID" value="NZ_SBKQ01000002.1"/>
</dbReference>
<dbReference type="Pfam" id="PF19920">
    <property type="entry name" value="bpX4"/>
    <property type="match status" value="1"/>
</dbReference>
<dbReference type="EMBL" id="SBKQ01000002">
    <property type="protein sequence ID" value="RXR34641.1"/>
    <property type="molecule type" value="Genomic_DNA"/>
</dbReference>
<gene>
    <name evidence="2" type="ORF">EQG68_01650</name>
</gene>
<dbReference type="OrthoDB" id="886582at2"/>
<comment type="caution">
    <text evidence="2">The sequence shown here is derived from an EMBL/GenBank/DDBJ whole genome shotgun (WGS) entry which is preliminary data.</text>
</comment>
<dbReference type="AlphaFoldDB" id="A0A4Q1KWD9"/>
<reference evidence="3" key="1">
    <citation type="submission" date="2019-01" db="EMBL/GenBank/DDBJ databases">
        <title>Cytophagaceae bacterium strain CAR-16.</title>
        <authorList>
            <person name="Chen W.-M."/>
        </authorList>
    </citation>
    <scope>NUCLEOTIDE SEQUENCE [LARGE SCALE GENOMIC DNA]</scope>
    <source>
        <strain evidence="3">ICH-30</strain>
    </source>
</reference>
<accession>A0A4Q1KWD9</accession>
<organism evidence="2 3">
    <name type="scientific">Flavobacterium piscinae</name>
    <dbReference type="NCBI Taxonomy" id="2506424"/>
    <lineage>
        <taxon>Bacteria</taxon>
        <taxon>Pseudomonadati</taxon>
        <taxon>Bacteroidota</taxon>
        <taxon>Flavobacteriia</taxon>
        <taxon>Flavobacteriales</taxon>
        <taxon>Flavobacteriaceae</taxon>
        <taxon>Flavobacterium</taxon>
    </lineage>
</organism>
<proteinExistence type="predicted"/>
<sequence length="218" mass="25562">MLNKKLPLAETIYQLRTIEQAILYDTILSISKAEEEDTISFLLDEYEKEKLNYPFQPPEFETKAALWAAKTIYFATQFLINRKETVKDFDNFLPTYNSAINPSAVLSADLCLRFLPFLLNEFSCIDPEDVVIPILEGFLTTFHYSSIGYDLKTDYQQLNLDILKQNNCLEQLYLNRITEKKALPFVEISFIKQRLMANFGDYQKVFWTDFELINNRDL</sequence>
<dbReference type="InterPro" id="IPR045549">
    <property type="entry name" value="bpX4"/>
</dbReference>
<evidence type="ECO:0000313" key="3">
    <source>
        <dbReference type="Proteomes" id="UP000289734"/>
    </source>
</evidence>
<dbReference type="Proteomes" id="UP000289734">
    <property type="component" value="Unassembled WGS sequence"/>
</dbReference>
<evidence type="ECO:0000313" key="2">
    <source>
        <dbReference type="EMBL" id="RXR34641.1"/>
    </source>
</evidence>
<evidence type="ECO:0000259" key="1">
    <source>
        <dbReference type="Pfam" id="PF19920"/>
    </source>
</evidence>
<keyword evidence="3" id="KW-1185">Reference proteome</keyword>
<feature type="domain" description="MoxR-vWA-beta-propeller ternary system" evidence="1">
    <location>
        <begin position="8"/>
        <end position="210"/>
    </location>
</feature>
<name>A0A4Q1KWD9_9FLAO</name>